<dbReference type="AlphaFoldDB" id="A0A7M6UEN5"/>
<dbReference type="OMA" id="ILECSNH"/>
<keyword evidence="17" id="KW-1185">Reference proteome</keyword>
<dbReference type="PRINTS" id="PR00385">
    <property type="entry name" value="P450"/>
</dbReference>
<keyword evidence="7" id="KW-0256">Endoplasmic reticulum</keyword>
<evidence type="ECO:0000256" key="10">
    <source>
        <dbReference type="ARBA" id="ARBA00023004"/>
    </source>
</evidence>
<dbReference type="SMR" id="A0A7M6UEN5"/>
<keyword evidence="12 15" id="KW-0472">Membrane</keyword>
<dbReference type="InterPro" id="IPR036396">
    <property type="entry name" value="Cyt_P450_sf"/>
</dbReference>
<keyword evidence="10 13" id="KW-0408">Iron</keyword>
<evidence type="ECO:0000256" key="13">
    <source>
        <dbReference type="PIRSR" id="PIRSR602401-1"/>
    </source>
</evidence>
<keyword evidence="6 13" id="KW-0479">Metal-binding</keyword>
<evidence type="ECO:0000256" key="12">
    <source>
        <dbReference type="ARBA" id="ARBA00023136"/>
    </source>
</evidence>
<dbReference type="OrthoDB" id="2789670at2759"/>
<reference evidence="18" key="1">
    <citation type="journal article" date="2006" name="Nature">
        <title>Insights into social insects from the genome of the honeybee Apis mellifera.</title>
        <authorList>
            <consortium name="Honeybee Genome Sequencing Consortium"/>
        </authorList>
    </citation>
    <scope>NUCLEOTIDE SEQUENCE</scope>
</reference>
<dbReference type="PRINTS" id="PR00463">
    <property type="entry name" value="EP450I"/>
</dbReference>
<dbReference type="InterPro" id="IPR050476">
    <property type="entry name" value="Insect_CytP450_Detox"/>
</dbReference>
<evidence type="ECO:0000256" key="4">
    <source>
        <dbReference type="ARBA" id="ARBA00010617"/>
    </source>
</evidence>
<comment type="subcellular location">
    <subcellularLocation>
        <location evidence="3">Endoplasmic reticulum membrane</location>
        <topology evidence="3">Peripheral membrane protein</topology>
    </subcellularLocation>
    <subcellularLocation>
        <location evidence="2">Microsome membrane</location>
        <topology evidence="2">Peripheral membrane protein</topology>
    </subcellularLocation>
</comment>
<evidence type="ECO:0000313" key="18">
    <source>
        <dbReference type="RefSeq" id="NP_001352068.1"/>
    </source>
</evidence>
<accession>A0A7M6UEN5</accession>
<accession>A0A8B6X0H6</accession>
<dbReference type="FunFam" id="1.10.630.10:FF:000042">
    <property type="entry name" value="Cytochrome P450"/>
    <property type="match status" value="1"/>
</dbReference>
<dbReference type="GO" id="GO:0020037">
    <property type="term" value="F:heme binding"/>
    <property type="evidence" value="ECO:0007669"/>
    <property type="project" value="InterPro"/>
</dbReference>
<evidence type="ECO:0000256" key="3">
    <source>
        <dbReference type="ARBA" id="ARBA00004406"/>
    </source>
</evidence>
<dbReference type="PANTHER" id="PTHR24292:SF54">
    <property type="entry name" value="CYP9F3-RELATED"/>
    <property type="match status" value="1"/>
</dbReference>
<reference evidence="18" key="4">
    <citation type="submission" date="2025-04" db="UniProtKB">
        <authorList>
            <consortium name="RefSeq"/>
        </authorList>
    </citation>
    <scope>IDENTIFICATION</scope>
</reference>
<gene>
    <name evidence="18" type="primary">LOC724946</name>
    <name evidence="18" type="synonym">CYP6AS11</name>
</gene>
<dbReference type="RefSeq" id="NP_001352068.1">
    <property type="nucleotide sequence ID" value="NM_001365139.1"/>
</dbReference>
<keyword evidence="5 13" id="KW-0349">Heme</keyword>
<name>A0A7M6UEN5_APIME</name>
<reference evidence="18" key="2">
    <citation type="journal article" date="2014" name="BMC Genomics">
        <title>Finding the missing honey bee genes: lessons learned from a genome upgrade.</title>
        <authorList>
            <consortium name="HGSC production teams"/>
            <consortium name="Honey Bee Genome Sequencing Consortium"/>
            <person name="Elsik C.G."/>
            <person name="Worley K.C."/>
            <person name="Bennett A.K."/>
            <person name="Beye M."/>
            <person name="Camara F."/>
            <person name="Childers C.P."/>
            <person name="de Graaf D.C."/>
            <person name="Debyser G."/>
            <person name="Deng J."/>
            <person name="Devreese B."/>
            <person name="Elhaik E."/>
            <person name="Evans J.D."/>
            <person name="Foster L.J."/>
            <person name="Graur D."/>
            <person name="Guigo R."/>
            <person name="Hoff K.J."/>
            <person name="Holder M.E."/>
            <person name="Hudson M.E."/>
            <person name="Hunt G.J."/>
            <person name="Jiang H."/>
            <person name="Joshi V."/>
            <person name="Khetani R.S."/>
            <person name="Kosarev P."/>
            <person name="Kovar C.L."/>
            <person name="Ma J."/>
            <person name="Maleszka R."/>
            <person name="Moritz R.F."/>
            <person name="Munoz-Torres M.C."/>
            <person name="Murphy T.D."/>
            <person name="Muzny D.M."/>
            <person name="Newsham I.F."/>
            <person name="Reese J.T."/>
            <person name="Robertson H.M."/>
            <person name="Robinson G.E."/>
            <person name="Rueppell O."/>
            <person name="Solovyev V."/>
            <person name="Stanke M."/>
            <person name="Stolle E."/>
            <person name="Tsuruda J.M."/>
            <person name="Vaerenbergh M.V."/>
            <person name="Waterhouse R.M."/>
            <person name="Weaver D.B."/>
            <person name="Whitfield C.W."/>
            <person name="Wu Y."/>
            <person name="Zdobnov E.M."/>
            <person name="Zhang L."/>
            <person name="Zhu D."/>
            <person name="Gibbs R.A."/>
        </authorList>
    </citation>
    <scope>NUCLEOTIDE SEQUENCE</scope>
</reference>
<evidence type="ECO:0000256" key="1">
    <source>
        <dbReference type="ARBA" id="ARBA00001971"/>
    </source>
</evidence>
<dbReference type="GO" id="GO:0005789">
    <property type="term" value="C:endoplasmic reticulum membrane"/>
    <property type="evidence" value="ECO:0007669"/>
    <property type="project" value="UniProtKB-SubCell"/>
</dbReference>
<keyword evidence="11 14" id="KW-0503">Monooxygenase</keyword>
<evidence type="ECO:0000256" key="14">
    <source>
        <dbReference type="RuleBase" id="RU000461"/>
    </source>
</evidence>
<dbReference type="InterPro" id="IPR017972">
    <property type="entry name" value="Cyt_P450_CS"/>
</dbReference>
<dbReference type="Pfam" id="PF00067">
    <property type="entry name" value="p450"/>
    <property type="match status" value="1"/>
</dbReference>
<dbReference type="GO" id="GO:0005506">
    <property type="term" value="F:iron ion binding"/>
    <property type="evidence" value="ECO:0007669"/>
    <property type="project" value="InterPro"/>
</dbReference>
<dbReference type="GO" id="GO:0016705">
    <property type="term" value="F:oxidoreductase activity, acting on paired donors, with incorporation or reduction of molecular oxygen"/>
    <property type="evidence" value="ECO:0007669"/>
    <property type="project" value="InterPro"/>
</dbReference>
<comment type="similarity">
    <text evidence="4 14">Belongs to the cytochrome P450 family.</text>
</comment>
<reference evidence="16" key="3">
    <citation type="submission" date="2021-01" db="UniProtKB">
        <authorList>
            <consortium name="EnsemblMetazoa"/>
        </authorList>
    </citation>
    <scope>IDENTIFICATION</scope>
    <source>
        <strain evidence="16">DH4</strain>
    </source>
</reference>
<dbReference type="CDD" id="cd11056">
    <property type="entry name" value="CYP6-like"/>
    <property type="match status" value="1"/>
</dbReference>
<keyword evidence="15" id="KW-1133">Transmembrane helix</keyword>
<dbReference type="SUPFAM" id="SSF48264">
    <property type="entry name" value="Cytochrome P450"/>
    <property type="match status" value="1"/>
</dbReference>
<dbReference type="InterPro" id="IPR002401">
    <property type="entry name" value="Cyt_P450_E_grp-I"/>
</dbReference>
<sequence length="501" mass="58802">MYIGLEILCGIVITLIAFYCYLTINNNYWKNRGIPGPKPVPGFGNMKNVIFGKESVSQFLTRMYNEYKDEPMIGVFSKRTPVLIVKDVDLIKTILIKEFPKFANRGLFPIFSRDPLTHHLFNLEVERWKPLRTQFTPLFTSSKLKEMFSLILECSNHLESYMDTLIKKGEPIDMREVSARYTTDVVGSCAFGIDMNSLSEKESVFRRLGKLIFATNLRKILSIRIQDMLPWLYNSFLYVLPRDEKTRIIMKLMTETMEYREENNVFRPDFINMLLNLKKHPEKIDIELTDDLLAAQIFIFFAAGFETSSSTISNALYELALNPDIQEKLRKEIKEFEARNNGEWRYEIMKEMEYLEKVFQETLRKYPSLPFLNRKLINDYTFESNNVTVSKDLKIWIPVYGIHHDPDIYPDPEKFDPERFSKKEEIMKRHPMHFLPFGHGPRNCIGARFAVYQTKIGLIKILRNFEVQVCNKTLIPYKVNPYTSLLIPITGLYLNVVKLEN</sequence>
<evidence type="ECO:0000256" key="2">
    <source>
        <dbReference type="ARBA" id="ARBA00004174"/>
    </source>
</evidence>
<keyword evidence="15" id="KW-0812">Transmembrane</keyword>
<evidence type="ECO:0000256" key="6">
    <source>
        <dbReference type="ARBA" id="ARBA00022723"/>
    </source>
</evidence>
<dbReference type="Gene3D" id="1.10.630.10">
    <property type="entry name" value="Cytochrome P450"/>
    <property type="match status" value="1"/>
</dbReference>
<evidence type="ECO:0000313" key="17">
    <source>
        <dbReference type="Proteomes" id="UP000005203"/>
    </source>
</evidence>
<organism evidence="16">
    <name type="scientific">Apis mellifera</name>
    <name type="common">Honeybee</name>
    <dbReference type="NCBI Taxonomy" id="7460"/>
    <lineage>
        <taxon>Eukaryota</taxon>
        <taxon>Metazoa</taxon>
        <taxon>Ecdysozoa</taxon>
        <taxon>Arthropoda</taxon>
        <taxon>Hexapoda</taxon>
        <taxon>Insecta</taxon>
        <taxon>Pterygota</taxon>
        <taxon>Neoptera</taxon>
        <taxon>Endopterygota</taxon>
        <taxon>Hymenoptera</taxon>
        <taxon>Apocrita</taxon>
        <taxon>Aculeata</taxon>
        <taxon>Apoidea</taxon>
        <taxon>Anthophila</taxon>
        <taxon>Apidae</taxon>
        <taxon>Apis</taxon>
    </lineage>
</organism>
<keyword evidence="8" id="KW-0492">Microsome</keyword>
<dbReference type="InterPro" id="IPR001128">
    <property type="entry name" value="Cyt_P450"/>
</dbReference>
<protein>
    <submittedName>
        <fullName evidence="18">Cytochrome P450 6a14-like</fullName>
    </submittedName>
</protein>
<evidence type="ECO:0000256" key="9">
    <source>
        <dbReference type="ARBA" id="ARBA00023002"/>
    </source>
</evidence>
<evidence type="ECO:0000256" key="5">
    <source>
        <dbReference type="ARBA" id="ARBA00022617"/>
    </source>
</evidence>
<dbReference type="GeneID" id="724946"/>
<dbReference type="GO" id="GO:0004497">
    <property type="term" value="F:monooxygenase activity"/>
    <property type="evidence" value="ECO:0007669"/>
    <property type="project" value="UniProtKB-KW"/>
</dbReference>
<evidence type="ECO:0000256" key="7">
    <source>
        <dbReference type="ARBA" id="ARBA00022824"/>
    </source>
</evidence>
<evidence type="ECO:0000256" key="8">
    <source>
        <dbReference type="ARBA" id="ARBA00022848"/>
    </source>
</evidence>
<dbReference type="EnsemblMetazoa" id="NM_001365139">
    <property type="protein sequence ID" value="NP_001352068"/>
    <property type="gene ID" value="LOC724946"/>
</dbReference>
<dbReference type="KEGG" id="ame:724946"/>
<dbReference type="PANTHER" id="PTHR24292">
    <property type="entry name" value="CYTOCHROME P450"/>
    <property type="match status" value="1"/>
</dbReference>
<evidence type="ECO:0000256" key="11">
    <source>
        <dbReference type="ARBA" id="ARBA00023033"/>
    </source>
</evidence>
<keyword evidence="9 14" id="KW-0560">Oxidoreductase</keyword>
<dbReference type="Proteomes" id="UP000005203">
    <property type="component" value="Linkage group LG13"/>
</dbReference>
<feature type="binding site" description="axial binding residue" evidence="13">
    <location>
        <position position="444"/>
    </location>
    <ligand>
        <name>heme</name>
        <dbReference type="ChEBI" id="CHEBI:30413"/>
    </ligand>
    <ligandPart>
        <name>Fe</name>
        <dbReference type="ChEBI" id="CHEBI:18248"/>
    </ligandPart>
</feature>
<dbReference type="PROSITE" id="PS00086">
    <property type="entry name" value="CYTOCHROME_P450"/>
    <property type="match status" value="1"/>
</dbReference>
<evidence type="ECO:0000313" key="16">
    <source>
        <dbReference type="EnsemblMetazoa" id="NP_001352068"/>
    </source>
</evidence>
<feature type="transmembrane region" description="Helical" evidence="15">
    <location>
        <begin position="7"/>
        <end position="24"/>
    </location>
</feature>
<proteinExistence type="inferred from homology"/>
<evidence type="ECO:0000256" key="15">
    <source>
        <dbReference type="SAM" id="Phobius"/>
    </source>
</evidence>
<comment type="cofactor">
    <cofactor evidence="1 13">
        <name>heme</name>
        <dbReference type="ChEBI" id="CHEBI:30413"/>
    </cofactor>
</comment>